<feature type="compositionally biased region" description="Polar residues" evidence="1">
    <location>
        <begin position="456"/>
        <end position="470"/>
    </location>
</feature>
<protein>
    <submittedName>
        <fullName evidence="2">Uncharacterized protein</fullName>
    </submittedName>
</protein>
<dbReference type="OrthoDB" id="4716584at2759"/>
<dbReference type="VEuPathDB" id="FungiDB:AN8871"/>
<dbReference type="EMBL" id="BN001307">
    <property type="protein sequence ID" value="CBF84767.1"/>
    <property type="molecule type" value="Genomic_DNA"/>
</dbReference>
<name>C8VLV2_EMENI</name>
<feature type="region of interest" description="Disordered" evidence="1">
    <location>
        <begin position="450"/>
        <end position="494"/>
    </location>
</feature>
<proteinExistence type="predicted"/>
<organism evidence="2 3">
    <name type="scientific">Emericella nidulans (strain FGSC A4 / ATCC 38163 / CBS 112.46 / NRRL 194 / M139)</name>
    <name type="common">Aspergillus nidulans</name>
    <dbReference type="NCBI Taxonomy" id="227321"/>
    <lineage>
        <taxon>Eukaryota</taxon>
        <taxon>Fungi</taxon>
        <taxon>Dikarya</taxon>
        <taxon>Ascomycota</taxon>
        <taxon>Pezizomycotina</taxon>
        <taxon>Eurotiomycetes</taxon>
        <taxon>Eurotiomycetidae</taxon>
        <taxon>Eurotiales</taxon>
        <taxon>Aspergillaceae</taxon>
        <taxon>Aspergillus</taxon>
        <taxon>Aspergillus subgen. Nidulantes</taxon>
    </lineage>
</organism>
<dbReference type="HOGENOM" id="CLU_011743_1_1_1"/>
<reference evidence="3" key="2">
    <citation type="journal article" date="2009" name="Fungal Genet. Biol.">
        <title>The 2008 update of the Aspergillus nidulans genome annotation: a community effort.</title>
        <authorList>
            <person name="Wortman J.R."/>
            <person name="Gilsenan J.M."/>
            <person name="Joardar V."/>
            <person name="Deegan J."/>
            <person name="Clutterbuck J."/>
            <person name="Andersen M.R."/>
            <person name="Archer D."/>
            <person name="Bencina M."/>
            <person name="Braus G."/>
            <person name="Coutinho P."/>
            <person name="von Dohren H."/>
            <person name="Doonan J."/>
            <person name="Driessen A.J."/>
            <person name="Durek P."/>
            <person name="Espeso E."/>
            <person name="Fekete E."/>
            <person name="Flipphi M."/>
            <person name="Estrada C.G."/>
            <person name="Geysens S."/>
            <person name="Goldman G."/>
            <person name="de Groot P.W."/>
            <person name="Hansen K."/>
            <person name="Harris S.D."/>
            <person name="Heinekamp T."/>
            <person name="Helmstaedt K."/>
            <person name="Henrissat B."/>
            <person name="Hofmann G."/>
            <person name="Homan T."/>
            <person name="Horio T."/>
            <person name="Horiuchi H."/>
            <person name="James S."/>
            <person name="Jones M."/>
            <person name="Karaffa L."/>
            <person name="Karanyi Z."/>
            <person name="Kato M."/>
            <person name="Keller N."/>
            <person name="Kelly D.E."/>
            <person name="Kiel J.A."/>
            <person name="Kim J.M."/>
            <person name="van der Klei I.J."/>
            <person name="Klis F.M."/>
            <person name="Kovalchuk A."/>
            <person name="Krasevec N."/>
            <person name="Kubicek C.P."/>
            <person name="Liu B."/>
            <person name="Maccabe A."/>
            <person name="Meyer V."/>
            <person name="Mirabito P."/>
            <person name="Miskei M."/>
            <person name="Mos M."/>
            <person name="Mullins J."/>
            <person name="Nelson D.R."/>
            <person name="Nielsen J."/>
            <person name="Oakley B.R."/>
            <person name="Osmani S.A."/>
            <person name="Pakula T."/>
            <person name="Paszewski A."/>
            <person name="Paulsen I."/>
            <person name="Pilsyk S."/>
            <person name="Pocsi I."/>
            <person name="Punt P.J."/>
            <person name="Ram A.F."/>
            <person name="Ren Q."/>
            <person name="Robellet X."/>
            <person name="Robson G."/>
            <person name="Seiboth B."/>
            <person name="van Solingen P."/>
            <person name="Specht T."/>
            <person name="Sun J."/>
            <person name="Taheri-Talesh N."/>
            <person name="Takeshita N."/>
            <person name="Ussery D."/>
            <person name="vanKuyk P.A."/>
            <person name="Visser H."/>
            <person name="van de Vondervoort P.J."/>
            <person name="de Vries R.P."/>
            <person name="Walton J."/>
            <person name="Xiang X."/>
            <person name="Xiong Y."/>
            <person name="Zeng A.P."/>
            <person name="Brandt B.W."/>
            <person name="Cornell M.J."/>
            <person name="van den Hondel C.A."/>
            <person name="Visser J."/>
            <person name="Oliver S.G."/>
            <person name="Turner G."/>
        </authorList>
    </citation>
    <scope>GENOME REANNOTATION</scope>
    <source>
        <strain evidence="3">FGSC A4 / ATCC 38163 / CBS 112.46 / NRRL 194 / M139</strain>
    </source>
</reference>
<evidence type="ECO:0000256" key="1">
    <source>
        <dbReference type="SAM" id="MobiDB-lite"/>
    </source>
</evidence>
<dbReference type="AlphaFoldDB" id="C8VLV2"/>
<evidence type="ECO:0000313" key="2">
    <source>
        <dbReference type="EMBL" id="CBF84767.1"/>
    </source>
</evidence>
<feature type="region of interest" description="Disordered" evidence="1">
    <location>
        <begin position="1"/>
        <end position="75"/>
    </location>
</feature>
<dbReference type="GeneID" id="2868218"/>
<dbReference type="eggNOG" id="ENOG502SHAB">
    <property type="taxonomic scope" value="Eukaryota"/>
</dbReference>
<dbReference type="InParanoid" id="C8VLV2"/>
<feature type="compositionally biased region" description="Polar residues" evidence="1">
    <location>
        <begin position="479"/>
        <end position="488"/>
    </location>
</feature>
<feature type="region of interest" description="Disordered" evidence="1">
    <location>
        <begin position="175"/>
        <end position="226"/>
    </location>
</feature>
<accession>C8VLV2</accession>
<reference evidence="3" key="1">
    <citation type="journal article" date="2005" name="Nature">
        <title>Sequencing of Aspergillus nidulans and comparative analysis with A. fumigatus and A. oryzae.</title>
        <authorList>
            <person name="Galagan J.E."/>
            <person name="Calvo S.E."/>
            <person name="Cuomo C."/>
            <person name="Ma L.J."/>
            <person name="Wortman J.R."/>
            <person name="Batzoglou S."/>
            <person name="Lee S.I."/>
            <person name="Basturkmen M."/>
            <person name="Spevak C.C."/>
            <person name="Clutterbuck J."/>
            <person name="Kapitonov V."/>
            <person name="Jurka J."/>
            <person name="Scazzocchio C."/>
            <person name="Farman M."/>
            <person name="Butler J."/>
            <person name="Purcell S."/>
            <person name="Harris S."/>
            <person name="Braus G.H."/>
            <person name="Draht O."/>
            <person name="Busch S."/>
            <person name="D'Enfert C."/>
            <person name="Bouchier C."/>
            <person name="Goldman G.H."/>
            <person name="Bell-Pedersen D."/>
            <person name="Griffiths-Jones S."/>
            <person name="Doonan J.H."/>
            <person name="Yu J."/>
            <person name="Vienken K."/>
            <person name="Pain A."/>
            <person name="Freitag M."/>
            <person name="Selker E.U."/>
            <person name="Archer D.B."/>
            <person name="Penalva M.A."/>
            <person name="Oakley B.R."/>
            <person name="Momany M."/>
            <person name="Tanaka T."/>
            <person name="Kumagai T."/>
            <person name="Asai K."/>
            <person name="Machida M."/>
            <person name="Nierman W.C."/>
            <person name="Denning D.W."/>
            <person name="Caddick M."/>
            <person name="Hynes M."/>
            <person name="Paoletti M."/>
            <person name="Fischer R."/>
            <person name="Miller B."/>
            <person name="Dyer P."/>
            <person name="Sachs M.S."/>
            <person name="Osmani S.A."/>
            <person name="Birren B.W."/>
        </authorList>
    </citation>
    <scope>NUCLEOTIDE SEQUENCE [LARGE SCALE GENOMIC DNA]</scope>
    <source>
        <strain evidence="3">FGSC A4 / ATCC 38163 / CBS 112.46 / NRRL 194 / M139</strain>
    </source>
</reference>
<dbReference type="OMA" id="MCYLSEQ"/>
<keyword evidence="3" id="KW-1185">Reference proteome</keyword>
<dbReference type="RefSeq" id="XP_050468620.1">
    <property type="nucleotide sequence ID" value="XM_050612738.1"/>
</dbReference>
<evidence type="ECO:0000313" key="3">
    <source>
        <dbReference type="Proteomes" id="UP000000560"/>
    </source>
</evidence>
<dbReference type="KEGG" id="ani:ANIA_08871"/>
<sequence>MSQAASTTSRKPRRFLPEPIETSSRSSKNRQDNELTTQCLHQMQTSFRTSEIRSTSCKNEDSGRSSHPPPQQTCLSPCLTTDHDAHRFTATMHKTPFTQVIGGNQQGNAKRYTPQLMETVRHSFRPGKKPAKLFSSAGLGTQSSRDAIEAANRMEADHGAVQESRFSYSSLLRRQETRRHSFRVPDLPAIPSSGSDESNESDSPQVSSETIATARGTFSDDTARPRNGREMSFIEYILPFPRHPSENQLKEQALAAFPNEQVYQQVDHFAIDRDEEEPVNEDIIKIRDPELEFRTRRRASSADLPSELEYLRKHKEEAGMNRRHYFTTRGACFSTCAVYQTSRKSGKPANHDDGWDPNSPFARLRQAASPPMLGGDLIFPQSLTPKTTICEHPNSVGSQGHRDHSLGSGLWSACPCSSAQYDIGGLWNGTCKSDRYSTHGVENLSREAITPKKDVINNNSGNLDASSKASNLRHRKRQNAVQSPTNESADSERIDQEFNDDFVTQIYDYLSLGYPSIARYFDHELSRVSGLPIAALRADDLNMDAKGYVGVNDITNKGVANRVCMRWTALKLYIHEWARQHPRMLEAGHYHETWGVSERKGSWAV</sequence>
<dbReference type="Proteomes" id="UP000000560">
    <property type="component" value="Chromosome VII"/>
</dbReference>
<feature type="compositionally biased region" description="Polar residues" evidence="1">
    <location>
        <begin position="34"/>
        <end position="57"/>
    </location>
</feature>
<gene>
    <name evidence="2" type="ORF">ANIA_08871</name>
</gene>
<dbReference type="STRING" id="227321.C8VLV2"/>